<dbReference type="Proteomes" id="UP001225378">
    <property type="component" value="Chromosome"/>
</dbReference>
<gene>
    <name evidence="7" type="primary">lptC</name>
    <name evidence="7" type="ORF">Q9L42_007390</name>
</gene>
<keyword evidence="3 6" id="KW-0812">Transmembrane</keyword>
<dbReference type="KEGG" id="mech:Q9L42_007390"/>
<name>A0AAU7NY04_9GAMM</name>
<evidence type="ECO:0000313" key="8">
    <source>
        <dbReference type="Proteomes" id="UP001225378"/>
    </source>
</evidence>
<keyword evidence="8" id="KW-1185">Reference proteome</keyword>
<dbReference type="Pfam" id="PF06835">
    <property type="entry name" value="LptC"/>
    <property type="match status" value="1"/>
</dbReference>
<dbReference type="PANTHER" id="PTHR37481:SF1">
    <property type="entry name" value="LIPOPOLYSACCHARIDE EXPORT SYSTEM PROTEIN LPTC"/>
    <property type="match status" value="1"/>
</dbReference>
<dbReference type="InterPro" id="IPR026265">
    <property type="entry name" value="LptC"/>
</dbReference>
<dbReference type="PANTHER" id="PTHR37481">
    <property type="entry name" value="LIPOPOLYSACCHARIDE EXPORT SYSTEM PROTEIN LPTC"/>
    <property type="match status" value="1"/>
</dbReference>
<accession>A0AAU7NY04</accession>
<proteinExistence type="predicted"/>
<dbReference type="EMBL" id="CP157743">
    <property type="protein sequence ID" value="XBS21940.1"/>
    <property type="molecule type" value="Genomic_DNA"/>
</dbReference>
<dbReference type="InterPro" id="IPR010664">
    <property type="entry name" value="LipoPS_assembly_LptC-rel"/>
</dbReference>
<dbReference type="RefSeq" id="WP_305909078.1">
    <property type="nucleotide sequence ID" value="NZ_CP157743.1"/>
</dbReference>
<evidence type="ECO:0000256" key="4">
    <source>
        <dbReference type="ARBA" id="ARBA00022989"/>
    </source>
</evidence>
<dbReference type="Gene3D" id="2.60.450.10">
    <property type="entry name" value="Lipopolysaccharide (LPS) transport protein A like domain"/>
    <property type="match status" value="1"/>
</dbReference>
<dbReference type="GO" id="GO:0015221">
    <property type="term" value="F:lipopolysaccharide transmembrane transporter activity"/>
    <property type="evidence" value="ECO:0007669"/>
    <property type="project" value="InterPro"/>
</dbReference>
<protein>
    <submittedName>
        <fullName evidence="7">LPS export ABC transporter periplasmic protein LptC</fullName>
    </submittedName>
</protein>
<evidence type="ECO:0000256" key="3">
    <source>
        <dbReference type="ARBA" id="ARBA00022692"/>
    </source>
</evidence>
<dbReference type="AlphaFoldDB" id="A0AAU7NY04"/>
<dbReference type="GO" id="GO:0005886">
    <property type="term" value="C:plasma membrane"/>
    <property type="evidence" value="ECO:0007669"/>
    <property type="project" value="InterPro"/>
</dbReference>
<evidence type="ECO:0000256" key="2">
    <source>
        <dbReference type="ARBA" id="ARBA00022519"/>
    </source>
</evidence>
<dbReference type="NCBIfam" id="TIGR04409">
    <property type="entry name" value="LptC_YrbK"/>
    <property type="match status" value="1"/>
</dbReference>
<keyword evidence="2" id="KW-0997">Cell inner membrane</keyword>
<evidence type="ECO:0000256" key="6">
    <source>
        <dbReference type="SAM" id="Phobius"/>
    </source>
</evidence>
<keyword evidence="4 6" id="KW-1133">Transmembrane helix</keyword>
<feature type="transmembrane region" description="Helical" evidence="6">
    <location>
        <begin position="7"/>
        <end position="23"/>
    </location>
</feature>
<evidence type="ECO:0000256" key="5">
    <source>
        <dbReference type="ARBA" id="ARBA00023136"/>
    </source>
</evidence>
<keyword evidence="1" id="KW-1003">Cell membrane</keyword>
<dbReference type="InterPro" id="IPR052363">
    <property type="entry name" value="LPS_export_LptC"/>
</dbReference>
<keyword evidence="5 6" id="KW-0472">Membrane</keyword>
<evidence type="ECO:0000313" key="7">
    <source>
        <dbReference type="EMBL" id="XBS21940.1"/>
    </source>
</evidence>
<evidence type="ECO:0000256" key="1">
    <source>
        <dbReference type="ARBA" id="ARBA00022475"/>
    </source>
</evidence>
<organism evidence="7 8">
    <name type="scientific">Methylomarinum roseum</name>
    <dbReference type="NCBI Taxonomy" id="3067653"/>
    <lineage>
        <taxon>Bacteria</taxon>
        <taxon>Pseudomonadati</taxon>
        <taxon>Pseudomonadota</taxon>
        <taxon>Gammaproteobacteria</taxon>
        <taxon>Methylococcales</taxon>
        <taxon>Methylococcaceae</taxon>
        <taxon>Methylomarinum</taxon>
    </lineage>
</organism>
<sequence>MILQRYRLYIFLLILALVSWWWVDLSEKDDVGVTVAMKNSPDYFSNGYRKTEMSDAGIPHSDLLADGMIHYSGDGATHLQNPVMTLYNNSVSPWVIRSESGILSRNGEDLLLNGKVHINRESGEGVKPLTINTSELRVKLPDNYAETDEWAEIISPPNRTTGVGMEVTFVEPIHLKLLAKVKGRYEVN</sequence>
<reference evidence="7 8" key="1">
    <citation type="journal article" date="2024" name="Microbiology">
        <title>Methylomarinum rosea sp. nov., a novel halophilic methanotrophic bacterium from the hypersaline Lake Elton.</title>
        <authorList>
            <person name="Suleimanov R.Z."/>
            <person name="Oshkin I.Y."/>
            <person name="Danilova O.V."/>
            <person name="Suzina N.E."/>
            <person name="Dedysh S.N."/>
        </authorList>
    </citation>
    <scope>NUCLEOTIDE SEQUENCE [LARGE SCALE GENOMIC DNA]</scope>
    <source>
        <strain evidence="7 8">Ch1-1</strain>
    </source>
</reference>
<dbReference type="GO" id="GO:0017089">
    <property type="term" value="F:glycolipid transfer activity"/>
    <property type="evidence" value="ECO:0007669"/>
    <property type="project" value="TreeGrafter"/>
</dbReference>
<dbReference type="GO" id="GO:0030288">
    <property type="term" value="C:outer membrane-bounded periplasmic space"/>
    <property type="evidence" value="ECO:0007669"/>
    <property type="project" value="TreeGrafter"/>
</dbReference>